<organism evidence="1 2">
    <name type="scientific">Tetradesmus obliquus</name>
    <name type="common">Green alga</name>
    <name type="synonym">Acutodesmus obliquus</name>
    <dbReference type="NCBI Taxonomy" id="3088"/>
    <lineage>
        <taxon>Eukaryota</taxon>
        <taxon>Viridiplantae</taxon>
        <taxon>Chlorophyta</taxon>
        <taxon>core chlorophytes</taxon>
        <taxon>Chlorophyceae</taxon>
        <taxon>CS clade</taxon>
        <taxon>Sphaeropleales</taxon>
        <taxon>Scenedesmaceae</taxon>
        <taxon>Tetradesmus</taxon>
    </lineage>
</organism>
<name>A0ABY8TL67_TETOB</name>
<protein>
    <recommendedName>
        <fullName evidence="3">FAS1 domain-containing protein</fullName>
    </recommendedName>
</protein>
<gene>
    <name evidence="1" type="ORF">OEZ85_009111</name>
</gene>
<evidence type="ECO:0000313" key="2">
    <source>
        <dbReference type="Proteomes" id="UP001244341"/>
    </source>
</evidence>
<evidence type="ECO:0000313" key="1">
    <source>
        <dbReference type="EMBL" id="WIA09732.1"/>
    </source>
</evidence>
<accession>A0ABY8TL67</accession>
<reference evidence="1 2" key="1">
    <citation type="submission" date="2023-05" db="EMBL/GenBank/DDBJ databases">
        <title>A 100% complete, gapless, phased diploid assembly of the Scenedesmus obliquus UTEX 3031 genome.</title>
        <authorList>
            <person name="Biondi T.C."/>
            <person name="Hanschen E.R."/>
            <person name="Kwon T."/>
            <person name="Eng W."/>
            <person name="Kruse C.P.S."/>
            <person name="Koehler S.I."/>
            <person name="Kunde Y."/>
            <person name="Gleasner C.D."/>
            <person name="You Mak K.T."/>
            <person name="Polle J."/>
            <person name="Hovde B.T."/>
            <person name="Starkenburg S.R."/>
        </authorList>
    </citation>
    <scope>NUCLEOTIDE SEQUENCE [LARGE SCALE GENOMIC DNA]</scope>
    <source>
        <strain evidence="1 2">DOE0152z</strain>
    </source>
</reference>
<dbReference type="InterPro" id="IPR036378">
    <property type="entry name" value="FAS1_dom_sf"/>
</dbReference>
<dbReference type="Gene3D" id="2.30.180.10">
    <property type="entry name" value="FAS1 domain"/>
    <property type="match status" value="1"/>
</dbReference>
<keyword evidence="2" id="KW-1185">Reference proteome</keyword>
<dbReference type="EMBL" id="CP126208">
    <property type="protein sequence ID" value="WIA09732.1"/>
    <property type="molecule type" value="Genomic_DNA"/>
</dbReference>
<sequence length="644" mass="70052">MPLLVAGQVRYFDPDIDVPPLVFNRDSCTQSFPAGGGVSYSCSYSTMGRVAVIGRAGHVSGTEMTNTWNQYFTMSGNDARYLTYNFGPNCKLEKVTCGPAYYAECGITSTYRSCTQRFCLRAAQSYLGACTIKVELNPDAACTNTNNGMLWNHQSNTITLERDFNFMLPDGQVLPRGMGQNSLGGNTLAAIGPAAAHLSWRFQKAVMKLLKFEAVITVCLALAGRAAAASAWGVITSVDYPELSTTAALLKELGWAGPLSGPFTGTLLLPNNDAWDDYIRSTDYLPTLDASGGKAEAGFFAALMRYHTLLRAVADPYVGGTWSTKHMKEPGFIRHKISFENDSIGAFAVDEQEGTANIANTRSQKVDGGGYIHVIAAVLEPDDLFKSLNVMFTSWPDEDLDNFADLLKELGMQTMWSDKCKWISDAALFAQGYENITPSPSHSCATSAGQDCGPYFYDPVAAMNPGGLIAFKAIIMGNWDDRVTRATNAGTLALERYAGTFLLPNNMALPDITMRSAQEWIPALQFHFISAGSAPVAFTSNQLMRWSMGRFPAPNARVNLLGKMLQNPAYKITFISLNGVSTGCRSPPCLSVQYPTKAGRMDSARFLDKAVNLQAPNVLYHVIQKVMVPPCGTDDACYAAFRRP</sequence>
<evidence type="ECO:0008006" key="3">
    <source>
        <dbReference type="Google" id="ProtNLM"/>
    </source>
</evidence>
<dbReference type="Proteomes" id="UP001244341">
    <property type="component" value="Chromosome 1b"/>
</dbReference>
<proteinExistence type="predicted"/>
<dbReference type="SUPFAM" id="SSF82153">
    <property type="entry name" value="FAS1 domain"/>
    <property type="match status" value="1"/>
</dbReference>